<evidence type="ECO:0000313" key="9">
    <source>
        <dbReference type="Proteomes" id="UP000422572"/>
    </source>
</evidence>
<dbReference type="GO" id="GO:0000976">
    <property type="term" value="F:transcription cis-regulatory region binding"/>
    <property type="evidence" value="ECO:0007669"/>
    <property type="project" value="TreeGrafter"/>
</dbReference>
<dbReference type="InterPro" id="IPR001867">
    <property type="entry name" value="OmpR/PhoB-type_DNA-bd"/>
</dbReference>
<dbReference type="KEGG" id="sfic:EIZ62_24030"/>
<evidence type="ECO:0000256" key="6">
    <source>
        <dbReference type="SAM" id="MobiDB-lite"/>
    </source>
</evidence>
<dbReference type="EMBL" id="CP034279">
    <property type="protein sequence ID" value="QGV80969.1"/>
    <property type="molecule type" value="Genomic_DNA"/>
</dbReference>
<dbReference type="Pfam" id="PF00486">
    <property type="entry name" value="Trans_reg_C"/>
    <property type="match status" value="1"/>
</dbReference>
<dbReference type="PROSITE" id="PS51755">
    <property type="entry name" value="OMPR_PHOB"/>
    <property type="match status" value="1"/>
</dbReference>
<dbReference type="AlphaFoldDB" id="A0A6I6FNV1"/>
<dbReference type="OrthoDB" id="8927943at2"/>
<dbReference type="Proteomes" id="UP000422572">
    <property type="component" value="Chromosome"/>
</dbReference>
<dbReference type="GO" id="GO:0006355">
    <property type="term" value="P:regulation of DNA-templated transcription"/>
    <property type="evidence" value="ECO:0007669"/>
    <property type="project" value="InterPro"/>
</dbReference>
<keyword evidence="3 5" id="KW-0238">DNA-binding</keyword>
<keyword evidence="9" id="KW-1185">Reference proteome</keyword>
<dbReference type="GO" id="GO:0005829">
    <property type="term" value="C:cytosol"/>
    <property type="evidence" value="ECO:0007669"/>
    <property type="project" value="TreeGrafter"/>
</dbReference>
<dbReference type="InterPro" id="IPR016032">
    <property type="entry name" value="Sig_transdc_resp-reg_C-effctor"/>
</dbReference>
<gene>
    <name evidence="8" type="ORF">EIZ62_24030</name>
</gene>
<accession>A0A6I6FNV1</accession>
<dbReference type="SUPFAM" id="SSF46894">
    <property type="entry name" value="C-terminal effector domain of the bipartite response regulators"/>
    <property type="match status" value="1"/>
</dbReference>
<reference evidence="8 9" key="1">
    <citation type="submission" date="2018-12" db="EMBL/GenBank/DDBJ databases">
        <title>Complete genome sequence of Streptomyces ficellus NRRL8067, the producer of ficellomycin, feldamycin and nojirimycin.</title>
        <authorList>
            <person name="Zhang H."/>
            <person name="Yue R."/>
            <person name="Liu Y."/>
            <person name="Li M."/>
            <person name="Mu H."/>
            <person name="Zhang J."/>
        </authorList>
    </citation>
    <scope>NUCLEOTIDE SEQUENCE [LARGE SCALE GENOMIC DNA]</scope>
    <source>
        <strain evidence="8 9">NRRL 8067</strain>
    </source>
</reference>
<keyword evidence="1" id="KW-0597">Phosphoprotein</keyword>
<keyword evidence="4" id="KW-0804">Transcription</keyword>
<dbReference type="PANTHER" id="PTHR48111:SF4">
    <property type="entry name" value="DNA-BINDING DUAL TRANSCRIPTIONAL REGULATOR OMPR"/>
    <property type="match status" value="1"/>
</dbReference>
<name>A0A6I6FNV1_9ACTN</name>
<dbReference type="PANTHER" id="PTHR48111">
    <property type="entry name" value="REGULATOR OF RPOS"/>
    <property type="match status" value="1"/>
</dbReference>
<evidence type="ECO:0000259" key="7">
    <source>
        <dbReference type="PROSITE" id="PS51755"/>
    </source>
</evidence>
<protein>
    <submittedName>
        <fullName evidence="8">Winged helix family transcriptional regulator</fullName>
    </submittedName>
</protein>
<dbReference type="CDD" id="cd00383">
    <property type="entry name" value="trans_reg_C"/>
    <property type="match status" value="1"/>
</dbReference>
<feature type="region of interest" description="Disordered" evidence="6">
    <location>
        <begin position="1"/>
        <end position="43"/>
    </location>
</feature>
<feature type="compositionally biased region" description="Low complexity" evidence="6">
    <location>
        <begin position="1"/>
        <end position="35"/>
    </location>
</feature>
<evidence type="ECO:0000256" key="2">
    <source>
        <dbReference type="ARBA" id="ARBA00023015"/>
    </source>
</evidence>
<evidence type="ECO:0000256" key="1">
    <source>
        <dbReference type="ARBA" id="ARBA00022553"/>
    </source>
</evidence>
<keyword evidence="2" id="KW-0805">Transcription regulation</keyword>
<dbReference type="Gene3D" id="1.10.10.10">
    <property type="entry name" value="Winged helix-like DNA-binding domain superfamily/Winged helix DNA-binding domain"/>
    <property type="match status" value="1"/>
</dbReference>
<dbReference type="GO" id="GO:0000156">
    <property type="term" value="F:phosphorelay response regulator activity"/>
    <property type="evidence" value="ECO:0007669"/>
    <property type="project" value="TreeGrafter"/>
</dbReference>
<evidence type="ECO:0000256" key="3">
    <source>
        <dbReference type="ARBA" id="ARBA00023125"/>
    </source>
</evidence>
<evidence type="ECO:0000256" key="4">
    <source>
        <dbReference type="ARBA" id="ARBA00023163"/>
    </source>
</evidence>
<proteinExistence type="predicted"/>
<feature type="domain" description="OmpR/PhoB-type" evidence="7">
    <location>
        <begin position="115"/>
        <end position="212"/>
    </location>
</feature>
<sequence length="212" mass="22269">MANSRPLSVLSSAPVSPVSPVSSSATSSSAVSPSSHATGSAPARHHLRAVGALDEAAVRLPGGVDVAEFLPPGATWVPAPPHTVPSLPGQPPMIGYLVLVPAEQQPVPGPAAAADGAPDGGPVTIDGARRVARVDGRELDLTYLEFELLTHLVAHPHRVHTRDHLVTTVWGYGHVGDGRTVDVHVARLRRKLGAEHRRTIRTVRRVGYTYAP</sequence>
<evidence type="ECO:0000256" key="5">
    <source>
        <dbReference type="PROSITE-ProRule" id="PRU01091"/>
    </source>
</evidence>
<dbReference type="RefSeq" id="WP_156694735.1">
    <property type="nucleotide sequence ID" value="NZ_CP034279.1"/>
</dbReference>
<dbReference type="InterPro" id="IPR036388">
    <property type="entry name" value="WH-like_DNA-bd_sf"/>
</dbReference>
<organism evidence="8 9">
    <name type="scientific">Streptomyces ficellus</name>
    <dbReference type="NCBI Taxonomy" id="1977088"/>
    <lineage>
        <taxon>Bacteria</taxon>
        <taxon>Bacillati</taxon>
        <taxon>Actinomycetota</taxon>
        <taxon>Actinomycetes</taxon>
        <taxon>Kitasatosporales</taxon>
        <taxon>Streptomycetaceae</taxon>
        <taxon>Streptomyces</taxon>
    </lineage>
</organism>
<dbReference type="SMART" id="SM00862">
    <property type="entry name" value="Trans_reg_C"/>
    <property type="match status" value="1"/>
</dbReference>
<dbReference type="InterPro" id="IPR039420">
    <property type="entry name" value="WalR-like"/>
</dbReference>
<dbReference type="GO" id="GO:0032993">
    <property type="term" value="C:protein-DNA complex"/>
    <property type="evidence" value="ECO:0007669"/>
    <property type="project" value="TreeGrafter"/>
</dbReference>
<evidence type="ECO:0000313" key="8">
    <source>
        <dbReference type="EMBL" id="QGV80969.1"/>
    </source>
</evidence>
<feature type="DNA-binding region" description="OmpR/PhoB-type" evidence="5">
    <location>
        <begin position="115"/>
        <end position="212"/>
    </location>
</feature>